<dbReference type="Proteomes" id="UP001419268">
    <property type="component" value="Unassembled WGS sequence"/>
</dbReference>
<evidence type="ECO:0000313" key="2">
    <source>
        <dbReference type="EMBL" id="KAK9094110.1"/>
    </source>
</evidence>
<accession>A0AAP0HSK2</accession>
<evidence type="ECO:0000259" key="1">
    <source>
        <dbReference type="Pfam" id="PF17919"/>
    </source>
</evidence>
<name>A0AAP0HSK2_9MAGN</name>
<organism evidence="2 3">
    <name type="scientific">Stephania cephalantha</name>
    <dbReference type="NCBI Taxonomy" id="152367"/>
    <lineage>
        <taxon>Eukaryota</taxon>
        <taxon>Viridiplantae</taxon>
        <taxon>Streptophyta</taxon>
        <taxon>Embryophyta</taxon>
        <taxon>Tracheophyta</taxon>
        <taxon>Spermatophyta</taxon>
        <taxon>Magnoliopsida</taxon>
        <taxon>Ranunculales</taxon>
        <taxon>Menispermaceae</taxon>
        <taxon>Menispermoideae</taxon>
        <taxon>Cissampelideae</taxon>
        <taxon>Stephania</taxon>
    </lineage>
</organism>
<comment type="caution">
    <text evidence="2">The sequence shown here is derived from an EMBL/GenBank/DDBJ whole genome shotgun (WGS) entry which is preliminary data.</text>
</comment>
<gene>
    <name evidence="2" type="ORF">Scep_025579</name>
</gene>
<evidence type="ECO:0000313" key="3">
    <source>
        <dbReference type="Proteomes" id="UP001419268"/>
    </source>
</evidence>
<dbReference type="InterPro" id="IPR041577">
    <property type="entry name" value="RT_RNaseH_2"/>
</dbReference>
<keyword evidence="3" id="KW-1185">Reference proteome</keyword>
<dbReference type="AlphaFoldDB" id="A0AAP0HSK2"/>
<feature type="domain" description="Reverse transcriptase/retrotransposon-derived protein RNase H-like" evidence="1">
    <location>
        <begin position="11"/>
        <end position="57"/>
    </location>
</feature>
<dbReference type="EMBL" id="JBBNAG010000011">
    <property type="protein sequence ID" value="KAK9094110.1"/>
    <property type="molecule type" value="Genomic_DNA"/>
</dbReference>
<protein>
    <recommendedName>
        <fullName evidence="1">Reverse transcriptase/retrotransposon-derived protein RNase H-like domain-containing protein</fullName>
    </recommendedName>
</protein>
<dbReference type="InterPro" id="IPR043502">
    <property type="entry name" value="DNA/RNA_pol_sf"/>
</dbReference>
<dbReference type="SUPFAM" id="SSF56672">
    <property type="entry name" value="DNA/RNA polymerases"/>
    <property type="match status" value="1"/>
</dbReference>
<dbReference type="Pfam" id="PF17919">
    <property type="entry name" value="RT_RNaseH_2"/>
    <property type="match status" value="1"/>
</dbReference>
<reference evidence="2 3" key="1">
    <citation type="submission" date="2024-01" db="EMBL/GenBank/DDBJ databases">
        <title>Genome assemblies of Stephania.</title>
        <authorList>
            <person name="Yang L."/>
        </authorList>
    </citation>
    <scope>NUCLEOTIDE SEQUENCE [LARGE SCALE GENOMIC DNA]</scope>
    <source>
        <strain evidence="2">JXDWG</strain>
        <tissue evidence="2">Leaf</tissue>
    </source>
</reference>
<proteinExistence type="predicted"/>
<sequence>MEYRRHEGFYSSQGISAVLSQNKLPLAFFSKKLCPRLQSSSAYSREMYAIAEAVKTASVPHWPQIQHLH</sequence>